<dbReference type="Proteomes" id="UP000243217">
    <property type="component" value="Unassembled WGS sequence"/>
</dbReference>
<dbReference type="EMBL" id="JNBS01001859">
    <property type="protein sequence ID" value="OQR98365.1"/>
    <property type="molecule type" value="Genomic_DNA"/>
</dbReference>
<comment type="caution">
    <text evidence="1">The sequence shown here is derived from an EMBL/GenBank/DDBJ whole genome shotgun (WGS) entry which is preliminary data.</text>
</comment>
<keyword evidence="2" id="KW-1185">Reference proteome</keyword>
<accession>A0A1V9ZK58</accession>
<gene>
    <name evidence="1" type="ORF">THRCLA_21892</name>
</gene>
<dbReference type="AlphaFoldDB" id="A0A1V9ZK58"/>
<protein>
    <submittedName>
        <fullName evidence="1">Uncharacterized protein</fullName>
    </submittedName>
</protein>
<evidence type="ECO:0000313" key="1">
    <source>
        <dbReference type="EMBL" id="OQR98365.1"/>
    </source>
</evidence>
<reference evidence="1 2" key="1">
    <citation type="journal article" date="2014" name="Genome Biol. Evol.">
        <title>The secreted proteins of Achlya hypogyna and Thraustotheca clavata identify the ancestral oomycete secretome and reveal gene acquisitions by horizontal gene transfer.</title>
        <authorList>
            <person name="Misner I."/>
            <person name="Blouin N."/>
            <person name="Leonard G."/>
            <person name="Richards T.A."/>
            <person name="Lane C.E."/>
        </authorList>
    </citation>
    <scope>NUCLEOTIDE SEQUENCE [LARGE SCALE GENOMIC DNA]</scope>
    <source>
        <strain evidence="1 2">ATCC 34112</strain>
    </source>
</reference>
<sequence length="133" mass="15499">MNYESESDEELMFVFEREWSDVECRARPANPMAQLLELQHQFHGKRKALEDDDQLVYHPQPKRMRPSVVRPPLKRTKNIAIPATKTSLELFCRHSIDSSCSPLNVQFHAMFVGSQESSGGTWRSPSQWNQFTY</sequence>
<dbReference type="OrthoDB" id="70961at2759"/>
<proteinExistence type="predicted"/>
<name>A0A1V9ZK58_9STRA</name>
<evidence type="ECO:0000313" key="2">
    <source>
        <dbReference type="Proteomes" id="UP000243217"/>
    </source>
</evidence>
<organism evidence="1 2">
    <name type="scientific">Thraustotheca clavata</name>
    <dbReference type="NCBI Taxonomy" id="74557"/>
    <lineage>
        <taxon>Eukaryota</taxon>
        <taxon>Sar</taxon>
        <taxon>Stramenopiles</taxon>
        <taxon>Oomycota</taxon>
        <taxon>Saprolegniomycetes</taxon>
        <taxon>Saprolegniales</taxon>
        <taxon>Achlyaceae</taxon>
        <taxon>Thraustotheca</taxon>
    </lineage>
</organism>